<reference evidence="3 4" key="1">
    <citation type="submission" date="2019-06" db="EMBL/GenBank/DDBJ databases">
        <title>Sequencing the genomes of 1000 actinobacteria strains.</title>
        <authorList>
            <person name="Klenk H.-P."/>
        </authorList>
    </citation>
    <scope>NUCLEOTIDE SEQUENCE [LARGE SCALE GENOMIC DNA]</scope>
    <source>
        <strain evidence="3 4">DSM 41929</strain>
    </source>
</reference>
<accession>A0A542UFY6</accession>
<dbReference type="EMBL" id="VFNX01000001">
    <property type="protein sequence ID" value="TQK97991.1"/>
    <property type="molecule type" value="Genomic_DNA"/>
</dbReference>
<dbReference type="PANTHER" id="PTHR35535">
    <property type="entry name" value="HEAT SHOCK PROTEIN HSLJ"/>
    <property type="match status" value="1"/>
</dbReference>
<dbReference type="OrthoDB" id="4733425at2"/>
<organism evidence="3 4">
    <name type="scientific">Streptomyces puniciscabiei</name>
    <dbReference type="NCBI Taxonomy" id="164348"/>
    <lineage>
        <taxon>Bacteria</taxon>
        <taxon>Bacillati</taxon>
        <taxon>Actinomycetota</taxon>
        <taxon>Actinomycetes</taxon>
        <taxon>Kitasatosporales</taxon>
        <taxon>Streptomycetaceae</taxon>
        <taxon>Streptomyces</taxon>
    </lineage>
</organism>
<dbReference type="PANTHER" id="PTHR35535:SF2">
    <property type="entry name" value="DUF306 DOMAIN-CONTAINING PROTEIN"/>
    <property type="match status" value="1"/>
</dbReference>
<evidence type="ECO:0000256" key="1">
    <source>
        <dbReference type="SAM" id="SignalP"/>
    </source>
</evidence>
<feature type="domain" description="DUF306" evidence="2">
    <location>
        <begin position="42"/>
        <end position="148"/>
    </location>
</feature>
<name>A0A542UFY6_9ACTN</name>
<dbReference type="Gene3D" id="2.40.128.270">
    <property type="match status" value="1"/>
</dbReference>
<dbReference type="InterPro" id="IPR053147">
    <property type="entry name" value="Hsp_HslJ-like"/>
</dbReference>
<evidence type="ECO:0000313" key="4">
    <source>
        <dbReference type="Proteomes" id="UP000318103"/>
    </source>
</evidence>
<dbReference type="STRING" id="164348.BFF78_22325"/>
<dbReference type="AlphaFoldDB" id="A0A542UFY6"/>
<protein>
    <submittedName>
        <fullName evidence="3">Heat shock protein HslJ</fullName>
    </submittedName>
</protein>
<proteinExistence type="predicted"/>
<comment type="caution">
    <text evidence="3">The sequence shown here is derived from an EMBL/GenBank/DDBJ whole genome shotgun (WGS) entry which is preliminary data.</text>
</comment>
<sequence>MNRYKKRMILGPGAVSLAALMVACGTGRADSGAVTVQQPSPQPVTGVDWRVDGLTVGGTTRHAPASARLRIDENGKAAGNLGCNQFSARVTVRGDHLTFGDLRTTRMACAPDRMDFERALARALTTGTLVAKADHAKLTLTDGDGDRIHLSRNASE</sequence>
<dbReference type="Proteomes" id="UP000318103">
    <property type="component" value="Unassembled WGS sequence"/>
</dbReference>
<keyword evidence="4" id="KW-1185">Reference proteome</keyword>
<evidence type="ECO:0000313" key="3">
    <source>
        <dbReference type="EMBL" id="TQK97991.1"/>
    </source>
</evidence>
<dbReference type="InterPro" id="IPR005184">
    <property type="entry name" value="DUF306_Meta_HslJ"/>
</dbReference>
<dbReference type="PROSITE" id="PS51257">
    <property type="entry name" value="PROKAR_LIPOPROTEIN"/>
    <property type="match status" value="1"/>
</dbReference>
<evidence type="ECO:0000259" key="2">
    <source>
        <dbReference type="Pfam" id="PF03724"/>
    </source>
</evidence>
<dbReference type="InterPro" id="IPR038670">
    <property type="entry name" value="HslJ-like_sf"/>
</dbReference>
<dbReference type="RefSeq" id="WP_055707138.1">
    <property type="nucleotide sequence ID" value="NZ_JBPJFI010000001.1"/>
</dbReference>
<gene>
    <name evidence="3" type="ORF">FB563_2993</name>
</gene>
<keyword evidence="1" id="KW-0732">Signal</keyword>
<keyword evidence="3" id="KW-0346">Stress response</keyword>
<dbReference type="Pfam" id="PF03724">
    <property type="entry name" value="META"/>
    <property type="match status" value="1"/>
</dbReference>
<feature type="chain" id="PRO_5038721728" evidence="1">
    <location>
        <begin position="30"/>
        <end position="156"/>
    </location>
</feature>
<feature type="signal peptide" evidence="1">
    <location>
        <begin position="1"/>
        <end position="29"/>
    </location>
</feature>